<dbReference type="PANTHER" id="PTHR16128:SF5">
    <property type="entry name" value="FAD_NAD(P)-BINDING OXIDOREDUCTASE FAMILY PROTEIN"/>
    <property type="match status" value="1"/>
</dbReference>
<feature type="domain" description="Amine oxidase" evidence="1">
    <location>
        <begin position="96"/>
        <end position="329"/>
    </location>
</feature>
<reference evidence="2 3" key="1">
    <citation type="submission" date="2020-08" db="EMBL/GenBank/DDBJ databases">
        <title>Novel species isolated from subtropical streams in China.</title>
        <authorList>
            <person name="Lu H."/>
        </authorList>
    </citation>
    <scope>NUCLEOTIDE SEQUENCE [LARGE SCALE GENOMIC DNA]</scope>
    <source>
        <strain evidence="2 3">CY18W</strain>
    </source>
</reference>
<keyword evidence="3" id="KW-1185">Reference proteome</keyword>
<gene>
    <name evidence="2" type="ORF">H8L32_01605</name>
</gene>
<accession>A0ABR6ZKU5</accession>
<name>A0ABR6ZKU5_9BURK</name>
<organism evidence="2 3">
    <name type="scientific">Undibacterium hunanense</name>
    <dbReference type="NCBI Taxonomy" id="2762292"/>
    <lineage>
        <taxon>Bacteria</taxon>
        <taxon>Pseudomonadati</taxon>
        <taxon>Pseudomonadota</taxon>
        <taxon>Betaproteobacteria</taxon>
        <taxon>Burkholderiales</taxon>
        <taxon>Oxalobacteraceae</taxon>
        <taxon>Undibacterium</taxon>
    </lineage>
</organism>
<evidence type="ECO:0000313" key="2">
    <source>
        <dbReference type="EMBL" id="MBC3916169.1"/>
    </source>
</evidence>
<dbReference type="SUPFAM" id="SSF51905">
    <property type="entry name" value="FAD/NAD(P)-binding domain"/>
    <property type="match status" value="1"/>
</dbReference>
<dbReference type="PRINTS" id="PR00419">
    <property type="entry name" value="ADXRDTASE"/>
</dbReference>
<dbReference type="PANTHER" id="PTHR16128">
    <property type="entry name" value="FAD/NAD(P)-BINDING OXIDOREDUCTASE FAMILY PROTEIN"/>
    <property type="match status" value="1"/>
</dbReference>
<comment type="caution">
    <text evidence="2">The sequence shown here is derived from an EMBL/GenBank/DDBJ whole genome shotgun (WGS) entry which is preliminary data.</text>
</comment>
<dbReference type="Proteomes" id="UP000650424">
    <property type="component" value="Unassembled WGS sequence"/>
</dbReference>
<dbReference type="Gene3D" id="3.50.50.60">
    <property type="entry name" value="FAD/NAD(P)-binding domain"/>
    <property type="match status" value="1"/>
</dbReference>
<dbReference type="RefSeq" id="WP_186945407.1">
    <property type="nucleotide sequence ID" value="NZ_JACOGF010000001.1"/>
</dbReference>
<protein>
    <submittedName>
        <fullName evidence="2">FAD-dependent oxidoreductase</fullName>
    </submittedName>
</protein>
<dbReference type="Pfam" id="PF01593">
    <property type="entry name" value="Amino_oxidase"/>
    <property type="match status" value="1"/>
</dbReference>
<dbReference type="Gene3D" id="3.90.660.10">
    <property type="match status" value="1"/>
</dbReference>
<dbReference type="EMBL" id="JACOGF010000001">
    <property type="protein sequence ID" value="MBC3916169.1"/>
    <property type="molecule type" value="Genomic_DNA"/>
</dbReference>
<evidence type="ECO:0000313" key="3">
    <source>
        <dbReference type="Proteomes" id="UP000650424"/>
    </source>
</evidence>
<proteinExistence type="predicted"/>
<evidence type="ECO:0000259" key="1">
    <source>
        <dbReference type="Pfam" id="PF01593"/>
    </source>
</evidence>
<sequence length="333" mass="36158">MHIAVVGAGLSGLTVARQLQSQGHHVTVYEKSMGVSGRMSTRQTELGGFDHGAQYFTATSDRFKKEIADWKKFGWVVPWTAKLATLDAGISKAAGRSGTRYVPVPGMNALCKQLAHGLDIRSEQQVTALENQGKQWLLSVQSSTVPIAATAGPFDGVILAIPADQAEVLLSVAPAMAKQAKQARLAPCWTLMLGFQSSLDLTYDGAWVNQSRLGWIARDNAKPLHRAGERWVCHATPAWSLEHLEDDAERVKEKLTKAFHEATGSRIQPIHAVAHRWRYAQAENPLAVDCLWNDKQGLGVCGDWFAAGLEGAGRVENAFLSALALAKAVTWKA</sequence>
<dbReference type="InterPro" id="IPR002937">
    <property type="entry name" value="Amino_oxidase"/>
</dbReference>
<dbReference type="InterPro" id="IPR036188">
    <property type="entry name" value="FAD/NAD-bd_sf"/>
</dbReference>
<dbReference type="Pfam" id="PF13450">
    <property type="entry name" value="NAD_binding_8"/>
    <property type="match status" value="1"/>
</dbReference>